<evidence type="ECO:0000313" key="6">
    <source>
        <dbReference type="Proteomes" id="UP001519342"/>
    </source>
</evidence>
<comment type="cofactor">
    <cofactor evidence="1">
        <name>pyridoxal 5'-phosphate</name>
        <dbReference type="ChEBI" id="CHEBI:597326"/>
    </cofactor>
</comment>
<dbReference type="InterPro" id="IPR001608">
    <property type="entry name" value="Ala_racemase_N"/>
</dbReference>
<feature type="domain" description="Alanine racemase N-terminal" evidence="4">
    <location>
        <begin position="10"/>
        <end position="225"/>
    </location>
</feature>
<evidence type="ECO:0000259" key="4">
    <source>
        <dbReference type="Pfam" id="PF01168"/>
    </source>
</evidence>
<dbReference type="EMBL" id="JAGGKS010000006">
    <property type="protein sequence ID" value="MBP1926250.1"/>
    <property type="molecule type" value="Genomic_DNA"/>
</dbReference>
<accession>A0ABS4GFU1</accession>
<organism evidence="5 6">
    <name type="scientific">Sedimentibacter acidaminivorans</name>
    <dbReference type="NCBI Taxonomy" id="913099"/>
    <lineage>
        <taxon>Bacteria</taxon>
        <taxon>Bacillati</taxon>
        <taxon>Bacillota</taxon>
        <taxon>Tissierellia</taxon>
        <taxon>Sedimentibacter</taxon>
    </lineage>
</organism>
<comment type="caution">
    <text evidence="5">The sequence shown here is derived from an EMBL/GenBank/DDBJ whole genome shotgun (WGS) entry which is preliminary data.</text>
</comment>
<dbReference type="InterPro" id="IPR000821">
    <property type="entry name" value="Ala_racemase"/>
</dbReference>
<sequence>MERYPMLEMNLNILYDNTKVVTDLCNKNGINVAGIIKGFGGIPDGAKEMIKGGCTQIGSSRIEQLKDLKEMGIDIPLLLVRIPMESEIEDVIKYSDISLISEKGTLILLNAEAKKQNKVYKIILMYDLGDLREGVFTKEELLDLALYVENKLDNIELYGVGSNLSCYGSVAPTTKNLSELAFAAEKIEEKIDRKLNIVSGGGTTTLPLLVTGGVPNKINHLRLGESINNTQDLPLYWNCNIEGLNPDIFVLKAQIVEQNEKPTHPIGELMVNAFGEHAQYEDRGIRKRAIVALGNQDVGDCFKLIPKDKNIKVVGASSDHTILDIEDCVNQYKLGDIIEFNVLYQAMLFASLSKYVYKKLIK</sequence>
<keyword evidence="6" id="KW-1185">Reference proteome</keyword>
<dbReference type="Gene3D" id="3.20.20.10">
    <property type="entry name" value="Alanine racemase"/>
    <property type="match status" value="1"/>
</dbReference>
<gene>
    <name evidence="5" type="ORF">J2Z76_002115</name>
</gene>
<proteinExistence type="predicted"/>
<evidence type="ECO:0000256" key="3">
    <source>
        <dbReference type="ARBA" id="ARBA00023235"/>
    </source>
</evidence>
<evidence type="ECO:0000313" key="5">
    <source>
        <dbReference type="EMBL" id="MBP1926250.1"/>
    </source>
</evidence>
<dbReference type="Proteomes" id="UP001519342">
    <property type="component" value="Unassembled WGS sequence"/>
</dbReference>
<dbReference type="InterPro" id="IPR029066">
    <property type="entry name" value="PLP-binding_barrel"/>
</dbReference>
<dbReference type="RefSeq" id="WP_209511988.1">
    <property type="nucleotide sequence ID" value="NZ_JAGGKS010000006.1"/>
</dbReference>
<keyword evidence="3" id="KW-0413">Isomerase</keyword>
<dbReference type="Pfam" id="PF01168">
    <property type="entry name" value="Ala_racemase_N"/>
    <property type="match status" value="1"/>
</dbReference>
<protein>
    <submittedName>
        <fullName evidence="5">Amino acid racemase</fullName>
    </submittedName>
</protein>
<dbReference type="PANTHER" id="PTHR30511:SF3">
    <property type="entry name" value="LYSINE RACEMASE"/>
    <property type="match status" value="1"/>
</dbReference>
<evidence type="ECO:0000256" key="1">
    <source>
        <dbReference type="ARBA" id="ARBA00001933"/>
    </source>
</evidence>
<dbReference type="CDD" id="cd06815">
    <property type="entry name" value="PLPDE_III_AR_like_1"/>
    <property type="match status" value="1"/>
</dbReference>
<name>A0ABS4GFU1_9FIRM</name>
<keyword evidence="2" id="KW-0663">Pyridoxal phosphate</keyword>
<evidence type="ECO:0000256" key="2">
    <source>
        <dbReference type="ARBA" id="ARBA00022898"/>
    </source>
</evidence>
<dbReference type="SUPFAM" id="SSF51419">
    <property type="entry name" value="PLP-binding barrel"/>
    <property type="match status" value="1"/>
</dbReference>
<dbReference type="PANTHER" id="PTHR30511">
    <property type="entry name" value="ALANINE RACEMASE"/>
    <property type="match status" value="1"/>
</dbReference>
<reference evidence="5 6" key="1">
    <citation type="submission" date="2021-03" db="EMBL/GenBank/DDBJ databases">
        <title>Genomic Encyclopedia of Type Strains, Phase IV (KMG-IV): sequencing the most valuable type-strain genomes for metagenomic binning, comparative biology and taxonomic classification.</title>
        <authorList>
            <person name="Goeker M."/>
        </authorList>
    </citation>
    <scope>NUCLEOTIDE SEQUENCE [LARGE SCALE GENOMIC DNA]</scope>
    <source>
        <strain evidence="5 6">DSM 24004</strain>
    </source>
</reference>